<proteinExistence type="predicted"/>
<organism evidence="1 2">
    <name type="scientific">Thermocrinis albus (strain DSM 14484 / JCM 11386 / HI 11/12)</name>
    <dbReference type="NCBI Taxonomy" id="638303"/>
    <lineage>
        <taxon>Bacteria</taxon>
        <taxon>Pseudomonadati</taxon>
        <taxon>Aquificota</taxon>
        <taxon>Aquificia</taxon>
        <taxon>Aquificales</taxon>
        <taxon>Aquificaceae</taxon>
        <taxon>Thermocrinis</taxon>
    </lineage>
</organism>
<accession>D3SPU3</accession>
<protein>
    <submittedName>
        <fullName evidence="1">Uncharacterized protein</fullName>
    </submittedName>
</protein>
<dbReference type="RefSeq" id="WP_012991587.1">
    <property type="nucleotide sequence ID" value="NC_013894.1"/>
</dbReference>
<dbReference type="STRING" id="638303.Thal_0546"/>
<dbReference type="Proteomes" id="UP000002043">
    <property type="component" value="Chromosome"/>
</dbReference>
<evidence type="ECO:0000313" key="2">
    <source>
        <dbReference type="Proteomes" id="UP000002043"/>
    </source>
</evidence>
<name>D3SPU3_THEAH</name>
<gene>
    <name evidence="1" type="ordered locus">Thal_0546</name>
</gene>
<evidence type="ECO:0000313" key="1">
    <source>
        <dbReference type="EMBL" id="ADC89180.1"/>
    </source>
</evidence>
<keyword evidence="2" id="KW-1185">Reference proteome</keyword>
<dbReference type="HOGENOM" id="CLU_1494307_0_0_0"/>
<dbReference type="AlphaFoldDB" id="D3SPU3"/>
<sequence length="182" mass="22287">MSYYAKLRERILTIKGVFFLSPREIWFLKTLEDLGYPFEAVKEGLERFFSYVPPERRPKTPIYFAMKEIEKLKKRISKSSVPVKDWREKFRELVELARTYLKDLKVEEPRKEEEAELILRQLEKEVYKHLWNILPQEEKKDILKKYKAFKNDEEVFRLMVKGELKRRFGLKTFSLYVEEYNF</sequence>
<reference evidence="2" key="1">
    <citation type="journal article" date="2010" name="Stand. Genomic Sci.">
        <title>Complete genome sequence of Thermocrinis albus type strain (HI 11/12T).</title>
        <authorList>
            <person name="Wirth R."/>
            <person name="Sikorski J."/>
            <person name="Brambilla E."/>
            <person name="Misra M."/>
            <person name="Lapidus A."/>
            <person name="Copeland A."/>
            <person name="Nolan M."/>
            <person name="Lucas S."/>
            <person name="Chen F."/>
            <person name="Tice H."/>
            <person name="Cheng J.F."/>
            <person name="Han C."/>
            <person name="Detter J.C."/>
            <person name="Tapia R."/>
            <person name="Bruce D."/>
            <person name="Goodwin L."/>
            <person name="Pitluck S."/>
            <person name="Pati A."/>
            <person name="Anderson I."/>
            <person name="Ivanova N."/>
            <person name="Mavromatis K."/>
            <person name="Mikhailova N."/>
            <person name="Chen A."/>
            <person name="Palaniappan K."/>
            <person name="Bilek Y."/>
            <person name="Hader T."/>
            <person name="Land M."/>
            <person name="Hauser L."/>
            <person name="Chang Y.J."/>
            <person name="Jeffries C.D."/>
            <person name="Tindall B.J."/>
            <person name="Rohde M."/>
            <person name="Goker M."/>
            <person name="Bristow J."/>
            <person name="Eisen J.A."/>
            <person name="Markowitz V."/>
            <person name="Hugenholtz P."/>
            <person name="Kyrpides N.C."/>
            <person name="Klenk H.P."/>
        </authorList>
    </citation>
    <scope>NUCLEOTIDE SEQUENCE [LARGE SCALE GENOMIC DNA]</scope>
    <source>
        <strain evidence="2">DSM 14484 / JCM 11386 / HI 11/12</strain>
    </source>
</reference>
<dbReference type="KEGG" id="tal:Thal_0546"/>
<dbReference type="OrthoDB" id="14317at2"/>
<dbReference type="EMBL" id="CP001931">
    <property type="protein sequence ID" value="ADC89180.1"/>
    <property type="molecule type" value="Genomic_DNA"/>
</dbReference>